<name>A0AAW1IU81_POPJA</name>
<proteinExistence type="predicted"/>
<feature type="region of interest" description="Disordered" evidence="1">
    <location>
        <begin position="51"/>
        <end position="98"/>
    </location>
</feature>
<keyword evidence="3" id="KW-1185">Reference proteome</keyword>
<dbReference type="EMBL" id="JASPKY010000538">
    <property type="protein sequence ID" value="KAK9693587.1"/>
    <property type="molecule type" value="Genomic_DNA"/>
</dbReference>
<organism evidence="2 3">
    <name type="scientific">Popillia japonica</name>
    <name type="common">Japanese beetle</name>
    <dbReference type="NCBI Taxonomy" id="7064"/>
    <lineage>
        <taxon>Eukaryota</taxon>
        <taxon>Metazoa</taxon>
        <taxon>Ecdysozoa</taxon>
        <taxon>Arthropoda</taxon>
        <taxon>Hexapoda</taxon>
        <taxon>Insecta</taxon>
        <taxon>Pterygota</taxon>
        <taxon>Neoptera</taxon>
        <taxon>Endopterygota</taxon>
        <taxon>Coleoptera</taxon>
        <taxon>Polyphaga</taxon>
        <taxon>Scarabaeiformia</taxon>
        <taxon>Scarabaeidae</taxon>
        <taxon>Rutelinae</taxon>
        <taxon>Popillia</taxon>
    </lineage>
</organism>
<reference evidence="2 3" key="1">
    <citation type="journal article" date="2024" name="BMC Genomics">
        <title>De novo assembly and annotation of Popillia japonica's genome with initial clues to its potential as an invasive pest.</title>
        <authorList>
            <person name="Cucini C."/>
            <person name="Boschi S."/>
            <person name="Funari R."/>
            <person name="Cardaioli E."/>
            <person name="Iannotti N."/>
            <person name="Marturano G."/>
            <person name="Paoli F."/>
            <person name="Bruttini M."/>
            <person name="Carapelli A."/>
            <person name="Frati F."/>
            <person name="Nardi F."/>
        </authorList>
    </citation>
    <scope>NUCLEOTIDE SEQUENCE [LARGE SCALE GENOMIC DNA]</scope>
    <source>
        <strain evidence="2">DMR45628</strain>
    </source>
</reference>
<gene>
    <name evidence="2" type="ORF">QE152_g34100</name>
</gene>
<dbReference type="Proteomes" id="UP001458880">
    <property type="component" value="Unassembled WGS sequence"/>
</dbReference>
<evidence type="ECO:0000256" key="1">
    <source>
        <dbReference type="SAM" id="MobiDB-lite"/>
    </source>
</evidence>
<dbReference type="AlphaFoldDB" id="A0AAW1IU81"/>
<comment type="caution">
    <text evidence="2">The sequence shown here is derived from an EMBL/GenBank/DDBJ whole genome shotgun (WGS) entry which is preliminary data.</text>
</comment>
<feature type="compositionally biased region" description="Acidic residues" evidence="1">
    <location>
        <begin position="51"/>
        <end position="65"/>
    </location>
</feature>
<accession>A0AAW1IU81</accession>
<evidence type="ECO:0000313" key="3">
    <source>
        <dbReference type="Proteomes" id="UP001458880"/>
    </source>
</evidence>
<feature type="compositionally biased region" description="Polar residues" evidence="1">
    <location>
        <begin position="70"/>
        <end position="88"/>
    </location>
</feature>
<evidence type="ECO:0000313" key="2">
    <source>
        <dbReference type="EMBL" id="KAK9693587.1"/>
    </source>
</evidence>
<protein>
    <submittedName>
        <fullName evidence="2">Uncharacterized protein</fullName>
    </submittedName>
</protein>
<sequence length="98" mass="10776">MHLKPFPKTTDTAWGVNSNCIESEQYFPKTTDTAWGVNSNCIESEQYELQEEMDNLSDITEEGGGDLDPNFNSDNSEFGEKSGSSSDNSDAEIIQAEG</sequence>